<proteinExistence type="predicted"/>
<dbReference type="PANTHER" id="PTHR12585">
    <property type="entry name" value="SCC1 / RAD21 FAMILY MEMBER"/>
    <property type="match status" value="1"/>
</dbReference>
<dbReference type="InterPro" id="IPR039781">
    <property type="entry name" value="Rad21/Rec8-like"/>
</dbReference>
<dbReference type="eggNOG" id="KOG1213">
    <property type="taxonomic scope" value="Eukaryota"/>
</dbReference>
<evidence type="ECO:0000259" key="4">
    <source>
        <dbReference type="Pfam" id="PF04824"/>
    </source>
</evidence>
<dbReference type="Gene3D" id="1.10.10.580">
    <property type="entry name" value="Structural maintenance of chromosome 1. Chain E"/>
    <property type="match status" value="1"/>
</dbReference>
<feature type="domain" description="Rad21/Rec8-like protein C-terminal eukaryotic" evidence="4">
    <location>
        <begin position="665"/>
        <end position="704"/>
    </location>
</feature>
<dbReference type="Pfam" id="PF04824">
    <property type="entry name" value="Rad21_Rec8"/>
    <property type="match status" value="1"/>
</dbReference>
<dbReference type="Proteomes" id="UP000019484">
    <property type="component" value="Unassembled WGS sequence"/>
</dbReference>
<feature type="region of interest" description="Disordered" evidence="3">
    <location>
        <begin position="542"/>
        <end position="574"/>
    </location>
</feature>
<sequence length="706" mass="76503">MLLLLARSLHSHTDADGIFFHAPSRLVATLGSKSTLKKVTRRAILDVDLPKACQTITEPVTPLALRLQSDLLFGVSRVFSHQCGYVLADVTSLRDKMRVSQHVLRDMELDPDVGKMRPEQLNLAEDPYFIPDLDINFDLTAFGLPSDGSMSPGLTSLHTLPSSQSSQAIHEDDEAGLEIPSLDTPGGFGMLDVAFGAGTSSVVQTGSRAAHPPSVFDEEPAIIEDPMFDVDDDGLLQPAMSGDIQHSDTQGHRSLRLASESVDAERDPADALILDDDVLMFGDDDQVPAEAPPVTPRATTVESELTGHPTSSVHPDERSEEISETVDAPQRRARPVKALRPDQRTELSNRDLNDWNDNYLLNMAAALHTRLSQTSRYEAKRNAEFWALHQGIGNVATTFADERVPHPFGMFSGHSLWDLLRGPDMGAKRSRSSSLTGDDYGDEDARRVRARTTAQEEIARGDKNEVFNFGDDDGLILAADDFNLESEVGRHAPPSLPDRSSGMPWNISGSRQSSAQPLLPRGSGLVRLSSSAGGLVGGMELGPPSAFGRRGSRFTSASPLLGKGPALSRHGSQEAGEALRLSSIEDDFADLDAQLGADVDVDFELYGPSANVDTQTAAQSQWIAETLENEAHNFLTFVNTKIQTLAEEDDERDDMVTFNELLPPTQNSQIVGAQALLHVLALATKGLLEVSQAEPFAEIEIAVVSR</sequence>
<keyword evidence="7" id="KW-1185">Reference proteome</keyword>
<accession>W9YD41</accession>
<comment type="subcellular location">
    <subcellularLocation>
        <location evidence="1">Nucleus</location>
    </subcellularLocation>
</comment>
<evidence type="ECO:0008006" key="8">
    <source>
        <dbReference type="Google" id="ProtNLM"/>
    </source>
</evidence>
<feature type="domain" description="Rad21/Rec8-like protein N-terminal" evidence="5">
    <location>
        <begin position="27"/>
        <end position="113"/>
    </location>
</feature>
<reference evidence="6 7" key="1">
    <citation type="submission" date="2013-03" db="EMBL/GenBank/DDBJ databases">
        <title>The Genome Sequence of Capronia coronata CBS 617.96.</title>
        <authorList>
            <consortium name="The Broad Institute Genomics Platform"/>
            <person name="Cuomo C."/>
            <person name="de Hoog S."/>
            <person name="Gorbushina A."/>
            <person name="Walker B."/>
            <person name="Young S.K."/>
            <person name="Zeng Q."/>
            <person name="Gargeya S."/>
            <person name="Fitzgerald M."/>
            <person name="Haas B."/>
            <person name="Abouelleil A."/>
            <person name="Allen A.W."/>
            <person name="Alvarado L."/>
            <person name="Arachchi H.M."/>
            <person name="Berlin A.M."/>
            <person name="Chapman S.B."/>
            <person name="Gainer-Dewar J."/>
            <person name="Goldberg J."/>
            <person name="Griggs A."/>
            <person name="Gujja S."/>
            <person name="Hansen M."/>
            <person name="Howarth C."/>
            <person name="Imamovic A."/>
            <person name="Ireland A."/>
            <person name="Larimer J."/>
            <person name="McCowan C."/>
            <person name="Murphy C."/>
            <person name="Pearson M."/>
            <person name="Poon T.W."/>
            <person name="Priest M."/>
            <person name="Roberts A."/>
            <person name="Saif S."/>
            <person name="Shea T."/>
            <person name="Sisk P."/>
            <person name="Sykes S."/>
            <person name="Wortman J."/>
            <person name="Nusbaum C."/>
            <person name="Birren B."/>
        </authorList>
    </citation>
    <scope>NUCLEOTIDE SEQUENCE [LARGE SCALE GENOMIC DNA]</scope>
    <source>
        <strain evidence="6 7">CBS 617.96</strain>
    </source>
</reference>
<dbReference type="STRING" id="1182541.W9YD41"/>
<evidence type="ECO:0000313" key="7">
    <source>
        <dbReference type="Proteomes" id="UP000019484"/>
    </source>
</evidence>
<dbReference type="RefSeq" id="XP_007727443.1">
    <property type="nucleotide sequence ID" value="XM_007729253.1"/>
</dbReference>
<dbReference type="InterPro" id="IPR023093">
    <property type="entry name" value="ScpA-like_C"/>
</dbReference>
<protein>
    <recommendedName>
        <fullName evidence="8">Rad21/Rec8-like protein N-terminal domain-containing protein</fullName>
    </recommendedName>
</protein>
<evidence type="ECO:0000256" key="3">
    <source>
        <dbReference type="SAM" id="MobiDB-lite"/>
    </source>
</evidence>
<dbReference type="GO" id="GO:0007064">
    <property type="term" value="P:mitotic sister chromatid cohesion"/>
    <property type="evidence" value="ECO:0007669"/>
    <property type="project" value="TreeGrafter"/>
</dbReference>
<dbReference type="InterPro" id="IPR006909">
    <property type="entry name" value="Rad21/Rec8_C_eu"/>
</dbReference>
<dbReference type="PANTHER" id="PTHR12585:SF70">
    <property type="entry name" value="RAD21_REC8 N TERMINAL DOMAIN PROTEIN (AFU_ORTHOLOGUE AFUA_6G02900)"/>
    <property type="match status" value="1"/>
</dbReference>
<dbReference type="GO" id="GO:0003682">
    <property type="term" value="F:chromatin binding"/>
    <property type="evidence" value="ECO:0007669"/>
    <property type="project" value="TreeGrafter"/>
</dbReference>
<dbReference type="HOGENOM" id="CLU_025342_0_0_1"/>
<evidence type="ECO:0000256" key="1">
    <source>
        <dbReference type="ARBA" id="ARBA00004123"/>
    </source>
</evidence>
<evidence type="ECO:0000313" key="6">
    <source>
        <dbReference type="EMBL" id="EXJ80249.1"/>
    </source>
</evidence>
<gene>
    <name evidence="6" type="ORF">A1O1_08391</name>
</gene>
<feature type="region of interest" description="Disordered" evidence="3">
    <location>
        <begin position="283"/>
        <end position="338"/>
    </location>
</feature>
<dbReference type="Pfam" id="PF04825">
    <property type="entry name" value="Rad21_Rec8_N"/>
    <property type="match status" value="1"/>
</dbReference>
<dbReference type="GO" id="GO:0005634">
    <property type="term" value="C:nucleus"/>
    <property type="evidence" value="ECO:0007669"/>
    <property type="project" value="UniProtKB-SubCell"/>
</dbReference>
<feature type="compositionally biased region" description="Polar residues" evidence="3">
    <location>
        <begin position="297"/>
        <end position="313"/>
    </location>
</feature>
<dbReference type="GO" id="GO:0030892">
    <property type="term" value="C:mitotic cohesin complex"/>
    <property type="evidence" value="ECO:0007669"/>
    <property type="project" value="TreeGrafter"/>
</dbReference>
<dbReference type="AlphaFoldDB" id="W9YD41"/>
<comment type="caution">
    <text evidence="6">The sequence shown here is derived from an EMBL/GenBank/DDBJ whole genome shotgun (WGS) entry which is preliminary data.</text>
</comment>
<evidence type="ECO:0000259" key="5">
    <source>
        <dbReference type="Pfam" id="PF04825"/>
    </source>
</evidence>
<dbReference type="EMBL" id="AMWN01000008">
    <property type="protein sequence ID" value="EXJ80249.1"/>
    <property type="molecule type" value="Genomic_DNA"/>
</dbReference>
<organism evidence="6 7">
    <name type="scientific">Capronia coronata CBS 617.96</name>
    <dbReference type="NCBI Taxonomy" id="1182541"/>
    <lineage>
        <taxon>Eukaryota</taxon>
        <taxon>Fungi</taxon>
        <taxon>Dikarya</taxon>
        <taxon>Ascomycota</taxon>
        <taxon>Pezizomycotina</taxon>
        <taxon>Eurotiomycetes</taxon>
        <taxon>Chaetothyriomycetidae</taxon>
        <taxon>Chaetothyriales</taxon>
        <taxon>Herpotrichiellaceae</taxon>
        <taxon>Capronia</taxon>
    </lineage>
</organism>
<dbReference type="CDD" id="cd21789">
    <property type="entry name" value="Rad21_Rec8_M_SpRec8p-like"/>
    <property type="match status" value="1"/>
</dbReference>
<name>W9YD41_9EURO</name>
<dbReference type="OrthoDB" id="5427633at2759"/>
<keyword evidence="2" id="KW-0539">Nucleus</keyword>
<dbReference type="InterPro" id="IPR006910">
    <property type="entry name" value="Rad21_Rec8_N"/>
</dbReference>
<dbReference type="GeneID" id="19163242"/>
<evidence type="ECO:0000256" key="2">
    <source>
        <dbReference type="ARBA" id="ARBA00023242"/>
    </source>
</evidence>